<feature type="compositionally biased region" description="Low complexity" evidence="10">
    <location>
        <begin position="34"/>
        <end position="106"/>
    </location>
</feature>
<organism evidence="12 13">
    <name type="scientific">Acorus calamus</name>
    <name type="common">Sweet flag</name>
    <dbReference type="NCBI Taxonomy" id="4465"/>
    <lineage>
        <taxon>Eukaryota</taxon>
        <taxon>Viridiplantae</taxon>
        <taxon>Streptophyta</taxon>
        <taxon>Embryophyta</taxon>
        <taxon>Tracheophyta</taxon>
        <taxon>Spermatophyta</taxon>
        <taxon>Magnoliopsida</taxon>
        <taxon>Liliopsida</taxon>
        <taxon>Acoraceae</taxon>
        <taxon>Acorus</taxon>
    </lineage>
</organism>
<dbReference type="Proteomes" id="UP001180020">
    <property type="component" value="Unassembled WGS sequence"/>
</dbReference>
<dbReference type="PANTHER" id="PTHR12084">
    <property type="entry name" value="NUCLEAR PORE GLYCOPROTEIN P62-RELATED"/>
    <property type="match status" value="1"/>
</dbReference>
<keyword evidence="7" id="KW-0906">Nuclear pore complex</keyword>
<evidence type="ECO:0000256" key="7">
    <source>
        <dbReference type="ARBA" id="ARBA00023132"/>
    </source>
</evidence>
<accession>A0AAV9D9A7</accession>
<dbReference type="GO" id="GO:0005543">
    <property type="term" value="F:phospholipid binding"/>
    <property type="evidence" value="ECO:0007669"/>
    <property type="project" value="TreeGrafter"/>
</dbReference>
<keyword evidence="4" id="KW-0509">mRNA transport</keyword>
<evidence type="ECO:0000256" key="6">
    <source>
        <dbReference type="ARBA" id="ARBA00023010"/>
    </source>
</evidence>
<reference evidence="12" key="1">
    <citation type="journal article" date="2023" name="Nat. Commun.">
        <title>Diploid and tetraploid genomes of Acorus and the evolution of monocots.</title>
        <authorList>
            <person name="Ma L."/>
            <person name="Liu K.W."/>
            <person name="Li Z."/>
            <person name="Hsiao Y.Y."/>
            <person name="Qi Y."/>
            <person name="Fu T."/>
            <person name="Tang G.D."/>
            <person name="Zhang D."/>
            <person name="Sun W.H."/>
            <person name="Liu D.K."/>
            <person name="Li Y."/>
            <person name="Chen G.Z."/>
            <person name="Liu X.D."/>
            <person name="Liao X.Y."/>
            <person name="Jiang Y.T."/>
            <person name="Yu X."/>
            <person name="Hao Y."/>
            <person name="Huang J."/>
            <person name="Zhao X.W."/>
            <person name="Ke S."/>
            <person name="Chen Y.Y."/>
            <person name="Wu W.L."/>
            <person name="Hsu J.L."/>
            <person name="Lin Y.F."/>
            <person name="Huang M.D."/>
            <person name="Li C.Y."/>
            <person name="Huang L."/>
            <person name="Wang Z.W."/>
            <person name="Zhao X."/>
            <person name="Zhong W.Y."/>
            <person name="Peng D.H."/>
            <person name="Ahmad S."/>
            <person name="Lan S."/>
            <person name="Zhang J.S."/>
            <person name="Tsai W.C."/>
            <person name="Van de Peer Y."/>
            <person name="Liu Z.J."/>
        </authorList>
    </citation>
    <scope>NUCLEOTIDE SEQUENCE</scope>
    <source>
        <strain evidence="12">CP</strain>
    </source>
</reference>
<dbReference type="PANTHER" id="PTHR12084:SF0">
    <property type="entry name" value="NUCLEAR PORE GLYCOPROTEIN P62"/>
    <property type="match status" value="1"/>
</dbReference>
<dbReference type="EMBL" id="JAUJYO010000014">
    <property type="protein sequence ID" value="KAK1297793.1"/>
    <property type="molecule type" value="Genomic_DNA"/>
</dbReference>
<comment type="similarity">
    <text evidence="2">Belongs to the nucleoporin NSP1/NUP62 family.</text>
</comment>
<sequence>MAASTGEGQKSSLSVGITASAPAVTPSRFTVSASSQSLTPTITTSTPAPHASAPAPASAPSLPMFGSASTPAMTTATTTAPPSLFLSTKPSSSTLASSTLSSQPQLTPATPSFGFSVPASSSASTQSAAIAFASSSVATTQPLSTAGASSTAGTTSSTVSTVQHQTPKLPSEITGKTVEEIIKDWNAEILERTGKFHKQACAIAEWDRRILQNRDVLIRLETEVGKVVETQSKLERELELIETHQQEVDKALQSIEEEAEHIYKDERGLMLQDEAASARDSMYEQAEFIEREMERMAEQIKSIIQTFNASQGGGDLDMIDAMTPIDVVARILNNQLSSLMWIDEKVGNMTNMRDSSDSNLQ</sequence>
<protein>
    <recommendedName>
        <fullName evidence="11">Nucleoporin NSP1-like C-terminal domain-containing protein</fullName>
    </recommendedName>
</protein>
<evidence type="ECO:0000256" key="8">
    <source>
        <dbReference type="ARBA" id="ARBA00023242"/>
    </source>
</evidence>
<dbReference type="AlphaFoldDB" id="A0AAV9D9A7"/>
<dbReference type="InterPro" id="IPR007758">
    <property type="entry name" value="Nucleoporin_NSP1_C"/>
</dbReference>
<feature type="region of interest" description="Disordered" evidence="10">
    <location>
        <begin position="25"/>
        <end position="106"/>
    </location>
</feature>
<feature type="compositionally biased region" description="Low complexity" evidence="10">
    <location>
        <begin position="143"/>
        <end position="162"/>
    </location>
</feature>
<dbReference type="GO" id="GO:0017056">
    <property type="term" value="F:structural constituent of nuclear pore"/>
    <property type="evidence" value="ECO:0007669"/>
    <property type="project" value="InterPro"/>
</dbReference>
<evidence type="ECO:0000256" key="1">
    <source>
        <dbReference type="ARBA" id="ARBA00004567"/>
    </source>
</evidence>
<evidence type="ECO:0000256" key="2">
    <source>
        <dbReference type="ARBA" id="ARBA00005911"/>
    </source>
</evidence>
<evidence type="ECO:0000256" key="10">
    <source>
        <dbReference type="SAM" id="MobiDB-lite"/>
    </source>
</evidence>
<keyword evidence="5" id="KW-0653">Protein transport</keyword>
<evidence type="ECO:0000256" key="3">
    <source>
        <dbReference type="ARBA" id="ARBA00022448"/>
    </source>
</evidence>
<comment type="subcellular location">
    <subcellularLocation>
        <location evidence="1">Nucleus</location>
        <location evidence="1">Nuclear pore complex</location>
    </subcellularLocation>
</comment>
<evidence type="ECO:0000313" key="13">
    <source>
        <dbReference type="Proteomes" id="UP001180020"/>
    </source>
</evidence>
<evidence type="ECO:0000256" key="5">
    <source>
        <dbReference type="ARBA" id="ARBA00022927"/>
    </source>
</evidence>
<comment type="caution">
    <text evidence="12">The sequence shown here is derived from an EMBL/GenBank/DDBJ whole genome shotgun (WGS) entry which is preliminary data.</text>
</comment>
<dbReference type="Pfam" id="PF05064">
    <property type="entry name" value="Nsp1_C"/>
    <property type="match status" value="1"/>
</dbReference>
<dbReference type="InterPro" id="IPR026010">
    <property type="entry name" value="NSP1/NUP62"/>
</dbReference>
<feature type="coiled-coil region" evidence="9">
    <location>
        <begin position="227"/>
        <end position="306"/>
    </location>
</feature>
<dbReference type="GO" id="GO:0006405">
    <property type="term" value="P:RNA export from nucleus"/>
    <property type="evidence" value="ECO:0007669"/>
    <property type="project" value="TreeGrafter"/>
</dbReference>
<keyword evidence="3" id="KW-0813">Transport</keyword>
<proteinExistence type="inferred from homology"/>
<evidence type="ECO:0000256" key="4">
    <source>
        <dbReference type="ARBA" id="ARBA00022816"/>
    </source>
</evidence>
<gene>
    <name evidence="12" type="ORF">QJS10_CPB14g00861</name>
</gene>
<feature type="region of interest" description="Disordered" evidence="10">
    <location>
        <begin position="143"/>
        <end position="169"/>
    </location>
</feature>
<evidence type="ECO:0000256" key="9">
    <source>
        <dbReference type="SAM" id="Coils"/>
    </source>
</evidence>
<dbReference type="GO" id="GO:0044613">
    <property type="term" value="C:nuclear pore central transport channel"/>
    <property type="evidence" value="ECO:0007669"/>
    <property type="project" value="TreeGrafter"/>
</dbReference>
<dbReference type="Gene3D" id="1.20.5.170">
    <property type="match status" value="1"/>
</dbReference>
<dbReference type="GO" id="GO:0006606">
    <property type="term" value="P:protein import into nucleus"/>
    <property type="evidence" value="ECO:0007669"/>
    <property type="project" value="TreeGrafter"/>
</dbReference>
<keyword evidence="6" id="KW-0811">Translocation</keyword>
<dbReference type="GO" id="GO:0051028">
    <property type="term" value="P:mRNA transport"/>
    <property type="evidence" value="ECO:0007669"/>
    <property type="project" value="UniProtKB-KW"/>
</dbReference>
<keyword evidence="8" id="KW-0539">Nucleus</keyword>
<feature type="domain" description="Nucleoporin NSP1-like C-terminal" evidence="11">
    <location>
        <begin position="168"/>
        <end position="265"/>
    </location>
</feature>
<keyword evidence="9" id="KW-0175">Coiled coil</keyword>
<evidence type="ECO:0000259" key="11">
    <source>
        <dbReference type="Pfam" id="PF05064"/>
    </source>
</evidence>
<reference evidence="12" key="2">
    <citation type="submission" date="2023-06" db="EMBL/GenBank/DDBJ databases">
        <authorList>
            <person name="Ma L."/>
            <person name="Liu K.-W."/>
            <person name="Li Z."/>
            <person name="Hsiao Y.-Y."/>
            <person name="Qi Y."/>
            <person name="Fu T."/>
            <person name="Tang G."/>
            <person name="Zhang D."/>
            <person name="Sun W.-H."/>
            <person name="Liu D.-K."/>
            <person name="Li Y."/>
            <person name="Chen G.-Z."/>
            <person name="Liu X.-D."/>
            <person name="Liao X.-Y."/>
            <person name="Jiang Y.-T."/>
            <person name="Yu X."/>
            <person name="Hao Y."/>
            <person name="Huang J."/>
            <person name="Zhao X.-W."/>
            <person name="Ke S."/>
            <person name="Chen Y.-Y."/>
            <person name="Wu W.-L."/>
            <person name="Hsu J.-L."/>
            <person name="Lin Y.-F."/>
            <person name="Huang M.-D."/>
            <person name="Li C.-Y."/>
            <person name="Huang L."/>
            <person name="Wang Z.-W."/>
            <person name="Zhao X."/>
            <person name="Zhong W.-Y."/>
            <person name="Peng D.-H."/>
            <person name="Ahmad S."/>
            <person name="Lan S."/>
            <person name="Zhang J.-S."/>
            <person name="Tsai W.-C."/>
            <person name="Van De Peer Y."/>
            <person name="Liu Z.-J."/>
        </authorList>
    </citation>
    <scope>NUCLEOTIDE SEQUENCE</scope>
    <source>
        <strain evidence="12">CP</strain>
        <tissue evidence="12">Leaves</tissue>
    </source>
</reference>
<name>A0AAV9D9A7_ACOCL</name>
<evidence type="ECO:0000313" key="12">
    <source>
        <dbReference type="EMBL" id="KAK1297793.1"/>
    </source>
</evidence>
<keyword evidence="13" id="KW-1185">Reference proteome</keyword>
<dbReference type="FunFam" id="1.20.5.170:FF:000040">
    <property type="entry name" value="Nuclear pore glycoprotein p62"/>
    <property type="match status" value="1"/>
</dbReference>